<feature type="transmembrane region" description="Helical" evidence="2">
    <location>
        <begin position="54"/>
        <end position="77"/>
    </location>
</feature>
<accession>A0A4Y7T2F6</accession>
<keyword evidence="2" id="KW-0472">Membrane</keyword>
<keyword evidence="2" id="KW-0812">Transmembrane</keyword>
<dbReference type="AlphaFoldDB" id="A0A4Y7T2F6"/>
<evidence type="ECO:0000256" key="2">
    <source>
        <dbReference type="SAM" id="Phobius"/>
    </source>
</evidence>
<gene>
    <name evidence="3" type="ORF">FA13DRAFT_804342</name>
</gene>
<protein>
    <submittedName>
        <fullName evidence="3">Uncharacterized protein</fullName>
    </submittedName>
</protein>
<evidence type="ECO:0000313" key="3">
    <source>
        <dbReference type="EMBL" id="TEB28323.1"/>
    </source>
</evidence>
<proteinExistence type="predicted"/>
<keyword evidence="4" id="KW-1185">Reference proteome</keyword>
<dbReference type="EMBL" id="QPFP01000033">
    <property type="protein sequence ID" value="TEB28323.1"/>
    <property type="molecule type" value="Genomic_DNA"/>
</dbReference>
<feature type="region of interest" description="Disordered" evidence="1">
    <location>
        <begin position="161"/>
        <end position="182"/>
    </location>
</feature>
<organism evidence="3 4">
    <name type="scientific">Coprinellus micaceus</name>
    <name type="common">Glistening ink-cap mushroom</name>
    <name type="synonym">Coprinus micaceus</name>
    <dbReference type="NCBI Taxonomy" id="71717"/>
    <lineage>
        <taxon>Eukaryota</taxon>
        <taxon>Fungi</taxon>
        <taxon>Dikarya</taxon>
        <taxon>Basidiomycota</taxon>
        <taxon>Agaricomycotina</taxon>
        <taxon>Agaricomycetes</taxon>
        <taxon>Agaricomycetidae</taxon>
        <taxon>Agaricales</taxon>
        <taxon>Agaricineae</taxon>
        <taxon>Psathyrellaceae</taxon>
        <taxon>Coprinellus</taxon>
    </lineage>
</organism>
<keyword evidence="2" id="KW-1133">Transmembrane helix</keyword>
<evidence type="ECO:0000313" key="4">
    <source>
        <dbReference type="Proteomes" id="UP000298030"/>
    </source>
</evidence>
<evidence type="ECO:0000256" key="1">
    <source>
        <dbReference type="SAM" id="MobiDB-lite"/>
    </source>
</evidence>
<reference evidence="3 4" key="1">
    <citation type="journal article" date="2019" name="Nat. Ecol. Evol.">
        <title>Megaphylogeny resolves global patterns of mushroom evolution.</title>
        <authorList>
            <person name="Varga T."/>
            <person name="Krizsan K."/>
            <person name="Foldi C."/>
            <person name="Dima B."/>
            <person name="Sanchez-Garcia M."/>
            <person name="Sanchez-Ramirez S."/>
            <person name="Szollosi G.J."/>
            <person name="Szarkandi J.G."/>
            <person name="Papp V."/>
            <person name="Albert L."/>
            <person name="Andreopoulos W."/>
            <person name="Angelini C."/>
            <person name="Antonin V."/>
            <person name="Barry K.W."/>
            <person name="Bougher N.L."/>
            <person name="Buchanan P."/>
            <person name="Buyck B."/>
            <person name="Bense V."/>
            <person name="Catcheside P."/>
            <person name="Chovatia M."/>
            <person name="Cooper J."/>
            <person name="Damon W."/>
            <person name="Desjardin D."/>
            <person name="Finy P."/>
            <person name="Geml J."/>
            <person name="Haridas S."/>
            <person name="Hughes K."/>
            <person name="Justo A."/>
            <person name="Karasinski D."/>
            <person name="Kautmanova I."/>
            <person name="Kiss B."/>
            <person name="Kocsube S."/>
            <person name="Kotiranta H."/>
            <person name="LaButti K.M."/>
            <person name="Lechner B.E."/>
            <person name="Liimatainen K."/>
            <person name="Lipzen A."/>
            <person name="Lukacs Z."/>
            <person name="Mihaltcheva S."/>
            <person name="Morgado L.N."/>
            <person name="Niskanen T."/>
            <person name="Noordeloos M.E."/>
            <person name="Ohm R.A."/>
            <person name="Ortiz-Santana B."/>
            <person name="Ovrebo C."/>
            <person name="Racz N."/>
            <person name="Riley R."/>
            <person name="Savchenko A."/>
            <person name="Shiryaev A."/>
            <person name="Soop K."/>
            <person name="Spirin V."/>
            <person name="Szebenyi C."/>
            <person name="Tomsovsky M."/>
            <person name="Tulloss R.E."/>
            <person name="Uehling J."/>
            <person name="Grigoriev I.V."/>
            <person name="Vagvolgyi C."/>
            <person name="Papp T."/>
            <person name="Martin F.M."/>
            <person name="Miettinen O."/>
            <person name="Hibbett D.S."/>
            <person name="Nagy L.G."/>
        </authorList>
    </citation>
    <scope>NUCLEOTIDE SEQUENCE [LARGE SCALE GENOMIC DNA]</scope>
    <source>
        <strain evidence="3 4">FP101781</strain>
    </source>
</reference>
<sequence length="182" mass="20279">MTPTLPRAFCTPSPTHSSQGPRQASRPFTLLRSQWISEWTVRQDFRKQSVLNGLSAIGGLGSFLSTLLVIALGSNLLQTVRGKKTYTPFGLFHNTDREQRRMREECFRRYPGLREEIVAFSTTGNGKGVVAFLLDTLIDAENLGFKDLNAKPLETLARETGQVRTVTSRRPGHQGKGDYAIP</sequence>
<dbReference type="Proteomes" id="UP000298030">
    <property type="component" value="Unassembled WGS sequence"/>
</dbReference>
<name>A0A4Y7T2F6_COPMI</name>
<comment type="caution">
    <text evidence="3">The sequence shown here is derived from an EMBL/GenBank/DDBJ whole genome shotgun (WGS) entry which is preliminary data.</text>
</comment>
<feature type="compositionally biased region" description="Polar residues" evidence="1">
    <location>
        <begin position="12"/>
        <end position="22"/>
    </location>
</feature>
<feature type="region of interest" description="Disordered" evidence="1">
    <location>
        <begin position="1"/>
        <end position="25"/>
    </location>
</feature>
<dbReference type="OrthoDB" id="3227921at2759"/>